<keyword evidence="1" id="KW-0436">Ligase</keyword>
<name>A0A9W5WUH8_BABOV</name>
<keyword evidence="2" id="KW-1185">Reference proteome</keyword>
<evidence type="ECO:0000313" key="1">
    <source>
        <dbReference type="EMBL" id="GFE54000.1"/>
    </source>
</evidence>
<accession>A0A9W5WUH8</accession>
<organism evidence="1 2">
    <name type="scientific">Babesia ovis</name>
    <dbReference type="NCBI Taxonomy" id="5869"/>
    <lineage>
        <taxon>Eukaryota</taxon>
        <taxon>Sar</taxon>
        <taxon>Alveolata</taxon>
        <taxon>Apicomplexa</taxon>
        <taxon>Aconoidasida</taxon>
        <taxon>Piroplasmida</taxon>
        <taxon>Babesiidae</taxon>
        <taxon>Babesia</taxon>
    </lineage>
</organism>
<gene>
    <name evidence="1" type="ORF">BaOVIS_014040</name>
</gene>
<protein>
    <submittedName>
        <fullName evidence="1">DNA ligase, putative</fullName>
    </submittedName>
</protein>
<dbReference type="Proteomes" id="UP001057455">
    <property type="component" value="Unassembled WGS sequence"/>
</dbReference>
<sequence>MAKGVIGSSSGQNNFKGLGLGEEIAEKPLKRTEPISGSIEQLFSLGKRRPPPVLNTSDAPDQLKTPLLSGNFDVTNPDCIRENIEIFDLSNCICDKIDDLKHIGVFTNVKTVAILGTLAFSSRIHLTKLFTQSGIKVLSKPSTTSCIILGWWVDITVLTCGVNKNALVILEEDFWNLLDSNITKQCRHIKFQDLPNLLGQKQCGTGLLLKDMLRPTRIAHIAGHQDAFSVFHNFLLGLNTRKDVDEGRNKANNEDRTCIVVYPPGCGIRNGIELICRAMGFFCVYADHTASADKINIDTNLRRINVYHRENLDLPTLEHIVNQNKAVIIMVEDVECKFMAFRGPLHKCLMASRGTVCFNIPTWVKTYGLCITVPPTPELACRTLVKSILHSVIKEETIQDSDVEYFLENGRTVNFYVDLEKTINCIQFYKVPATTSAMTQVQFACNERRAMSSGLFTIGSYENSLHVVENAYHFKSNTHVIHDFGCDLLLRNVIKDETTTSEPAFQYDSTEMSTIDREMDKLWKNEKLMEKLSRRDHMDLLRMRKKITLTDFAPCENYNAPNFCLM</sequence>
<dbReference type="AlphaFoldDB" id="A0A9W5WUH8"/>
<comment type="caution">
    <text evidence="1">The sequence shown here is derived from an EMBL/GenBank/DDBJ whole genome shotgun (WGS) entry which is preliminary data.</text>
</comment>
<proteinExistence type="predicted"/>
<evidence type="ECO:0000313" key="2">
    <source>
        <dbReference type="Proteomes" id="UP001057455"/>
    </source>
</evidence>
<reference evidence="1" key="1">
    <citation type="submission" date="2019-12" db="EMBL/GenBank/DDBJ databases">
        <title>Genome sequence of Babesia ovis.</title>
        <authorList>
            <person name="Yamagishi J."/>
            <person name="Sevinc F."/>
            <person name="Xuan X."/>
        </authorList>
    </citation>
    <scope>NUCLEOTIDE SEQUENCE</scope>
    <source>
        <strain evidence="1">Selcuk</strain>
    </source>
</reference>
<dbReference type="OrthoDB" id="386672at2759"/>
<dbReference type="EMBL" id="BLIY01000008">
    <property type="protein sequence ID" value="GFE54000.1"/>
    <property type="molecule type" value="Genomic_DNA"/>
</dbReference>
<dbReference type="GO" id="GO:0016874">
    <property type="term" value="F:ligase activity"/>
    <property type="evidence" value="ECO:0007669"/>
    <property type="project" value="UniProtKB-KW"/>
</dbReference>